<dbReference type="InterPro" id="IPR044925">
    <property type="entry name" value="His-Me_finger_sf"/>
</dbReference>
<dbReference type="CDD" id="cd00085">
    <property type="entry name" value="HNHc"/>
    <property type="match status" value="1"/>
</dbReference>
<dbReference type="AlphaFoldDB" id="A0A7S0Q7C1"/>
<protein>
    <recommendedName>
        <fullName evidence="2">HNH nuclease domain-containing protein</fullName>
    </recommendedName>
</protein>
<dbReference type="SUPFAM" id="SSF54060">
    <property type="entry name" value="His-Me finger endonucleases"/>
    <property type="match status" value="1"/>
</dbReference>
<reference evidence="1" key="1">
    <citation type="submission" date="2021-01" db="EMBL/GenBank/DDBJ databases">
        <authorList>
            <person name="Corre E."/>
            <person name="Pelletier E."/>
            <person name="Niang G."/>
            <person name="Scheremetjew M."/>
            <person name="Finn R."/>
            <person name="Kale V."/>
            <person name="Holt S."/>
            <person name="Cochrane G."/>
            <person name="Meng A."/>
            <person name="Brown T."/>
            <person name="Cohen L."/>
        </authorList>
    </citation>
    <scope>NUCLEOTIDE SEQUENCE</scope>
    <source>
        <strain evidence="1">PLY182g</strain>
    </source>
</reference>
<sequence length="111" mass="12348">MPIEVCSLSMLCRCVCRYGAPPGLDYQCDHIDGNPENNAKENLQWLSPQAHKEKTDRETRACALSVRAFAQKAMAAFMQYPSAAPPPPHLVGERLGHSAELSRRVQVAERQ</sequence>
<dbReference type="Gene3D" id="3.90.75.20">
    <property type="match status" value="1"/>
</dbReference>
<dbReference type="EMBL" id="HBEY01037217">
    <property type="protein sequence ID" value="CAD8614317.1"/>
    <property type="molecule type" value="Transcribed_RNA"/>
</dbReference>
<accession>A0A7S0Q7C1</accession>
<evidence type="ECO:0000313" key="1">
    <source>
        <dbReference type="EMBL" id="CAD8614317.1"/>
    </source>
</evidence>
<proteinExistence type="predicted"/>
<name>A0A7S0Q7C1_9EUKA</name>
<gene>
    <name evidence="1" type="ORF">CPEL01642_LOCUS17698</name>
</gene>
<organism evidence="1">
    <name type="scientific">Coccolithus braarudii</name>
    <dbReference type="NCBI Taxonomy" id="221442"/>
    <lineage>
        <taxon>Eukaryota</taxon>
        <taxon>Haptista</taxon>
        <taxon>Haptophyta</taxon>
        <taxon>Prymnesiophyceae</taxon>
        <taxon>Coccolithales</taxon>
        <taxon>Coccolithaceae</taxon>
        <taxon>Coccolithus</taxon>
    </lineage>
</organism>
<evidence type="ECO:0008006" key="2">
    <source>
        <dbReference type="Google" id="ProtNLM"/>
    </source>
</evidence>
<dbReference type="InterPro" id="IPR003615">
    <property type="entry name" value="HNH_nuc"/>
</dbReference>